<dbReference type="SUPFAM" id="SSF47005">
    <property type="entry name" value="Peripheral subunit-binding domain of 2-oxo acid dehydrogenase complex"/>
    <property type="match status" value="1"/>
</dbReference>
<accession>A0A6I1FQB5</accession>
<comment type="cofactor">
    <cofactor evidence="1 6">
        <name>(R)-lipoate</name>
        <dbReference type="ChEBI" id="CHEBI:83088"/>
    </cofactor>
</comment>
<dbReference type="CDD" id="cd06849">
    <property type="entry name" value="lipoyl_domain"/>
    <property type="match status" value="1"/>
</dbReference>
<dbReference type="Gene3D" id="4.10.320.10">
    <property type="entry name" value="E3-binding domain"/>
    <property type="match status" value="1"/>
</dbReference>
<evidence type="ECO:0000256" key="6">
    <source>
        <dbReference type="RuleBase" id="RU003423"/>
    </source>
</evidence>
<evidence type="ECO:0000313" key="9">
    <source>
        <dbReference type="EMBL" id="KAB7706570.1"/>
    </source>
</evidence>
<evidence type="ECO:0000259" key="7">
    <source>
        <dbReference type="PROSITE" id="PS50968"/>
    </source>
</evidence>
<dbReference type="Pfam" id="PF02817">
    <property type="entry name" value="E3_binding"/>
    <property type="match status" value="1"/>
</dbReference>
<dbReference type="InterPro" id="IPR036625">
    <property type="entry name" value="E3-bd_dom_sf"/>
</dbReference>
<comment type="similarity">
    <text evidence="2 6">Belongs to the 2-oxoacid dehydrogenase family.</text>
</comment>
<keyword evidence="5 6" id="KW-0012">Acyltransferase</keyword>
<name>A0A6I1FQB5_9BACI</name>
<protein>
    <recommendedName>
        <fullName evidence="6">Dihydrolipoamide acetyltransferase component of pyruvate dehydrogenase complex</fullName>
        <ecNumber evidence="6">2.3.1.-</ecNumber>
    </recommendedName>
</protein>
<dbReference type="SUPFAM" id="SSF52777">
    <property type="entry name" value="CoA-dependent acyltransferases"/>
    <property type="match status" value="1"/>
</dbReference>
<dbReference type="InterPro" id="IPR001078">
    <property type="entry name" value="2-oxoacid_DH_actylTfrase"/>
</dbReference>
<dbReference type="InterPro" id="IPR011053">
    <property type="entry name" value="Single_hybrid_motif"/>
</dbReference>
<evidence type="ECO:0000256" key="4">
    <source>
        <dbReference type="ARBA" id="ARBA00022823"/>
    </source>
</evidence>
<dbReference type="GO" id="GO:0005737">
    <property type="term" value="C:cytoplasm"/>
    <property type="evidence" value="ECO:0007669"/>
    <property type="project" value="TreeGrafter"/>
</dbReference>
<dbReference type="Proteomes" id="UP000429595">
    <property type="component" value="Unassembled WGS sequence"/>
</dbReference>
<feature type="domain" description="Peripheral subunit-binding (PSBD)" evidence="8">
    <location>
        <begin position="117"/>
        <end position="154"/>
    </location>
</feature>
<feature type="domain" description="Lipoyl-binding" evidence="7">
    <location>
        <begin position="1"/>
        <end position="76"/>
    </location>
</feature>
<keyword evidence="10" id="KW-1185">Reference proteome</keyword>
<dbReference type="Pfam" id="PF00364">
    <property type="entry name" value="Biotin_lipoyl"/>
    <property type="match status" value="1"/>
</dbReference>
<dbReference type="Gene3D" id="3.30.559.10">
    <property type="entry name" value="Chloramphenicol acetyltransferase-like domain"/>
    <property type="match status" value="1"/>
</dbReference>
<dbReference type="EC" id="2.3.1.-" evidence="6"/>
<dbReference type="EMBL" id="WEIO01000005">
    <property type="protein sequence ID" value="KAB7706570.1"/>
    <property type="molecule type" value="Genomic_DNA"/>
</dbReference>
<dbReference type="PROSITE" id="PS50968">
    <property type="entry name" value="BIOTINYL_LIPOYL"/>
    <property type="match status" value="1"/>
</dbReference>
<dbReference type="PANTHER" id="PTHR43178">
    <property type="entry name" value="DIHYDROLIPOAMIDE ACETYLTRANSFERASE COMPONENT OF PYRUVATE DEHYDROGENASE COMPLEX"/>
    <property type="match status" value="1"/>
</dbReference>
<gene>
    <name evidence="9" type="ORF">F9802_10245</name>
</gene>
<dbReference type="PANTHER" id="PTHR43178:SF5">
    <property type="entry name" value="LIPOAMIDE ACYLTRANSFERASE COMPONENT OF BRANCHED-CHAIN ALPHA-KETO ACID DEHYDROGENASE COMPLEX, MITOCHONDRIAL"/>
    <property type="match status" value="1"/>
</dbReference>
<comment type="caution">
    <text evidence="9">The sequence shown here is derived from an EMBL/GenBank/DDBJ whole genome shotgun (WGS) entry which is preliminary data.</text>
</comment>
<dbReference type="InterPro" id="IPR004167">
    <property type="entry name" value="PSBD"/>
</dbReference>
<dbReference type="InterPro" id="IPR050743">
    <property type="entry name" value="2-oxoacid_DH_E2_comp"/>
</dbReference>
<keyword evidence="4 6" id="KW-0450">Lipoyl</keyword>
<dbReference type="InterPro" id="IPR023213">
    <property type="entry name" value="CAT-like_dom_sf"/>
</dbReference>
<reference evidence="9 10" key="1">
    <citation type="submission" date="2019-10" db="EMBL/GenBank/DDBJ databases">
        <title>Bacillus aerolatum sp. nov., isolated from bioaerosol of sport playgrounds.</title>
        <authorList>
            <person name="Chen P."/>
            <person name="Zhang G."/>
        </authorList>
    </citation>
    <scope>NUCLEOTIDE SEQUENCE [LARGE SCALE GENOMIC DNA]</scope>
    <source>
        <strain evidence="9 10">CX253</strain>
    </source>
</reference>
<evidence type="ECO:0000256" key="3">
    <source>
        <dbReference type="ARBA" id="ARBA00022679"/>
    </source>
</evidence>
<dbReference type="AlphaFoldDB" id="A0A6I1FQB5"/>
<dbReference type="SUPFAM" id="SSF51230">
    <property type="entry name" value="Single hybrid motif"/>
    <property type="match status" value="1"/>
</dbReference>
<dbReference type="RefSeq" id="WP_152151587.1">
    <property type="nucleotide sequence ID" value="NZ_WEIO01000005.1"/>
</dbReference>
<evidence type="ECO:0000259" key="8">
    <source>
        <dbReference type="PROSITE" id="PS51826"/>
    </source>
</evidence>
<dbReference type="PROSITE" id="PS51826">
    <property type="entry name" value="PSBD"/>
    <property type="match status" value="1"/>
</dbReference>
<dbReference type="GO" id="GO:0016407">
    <property type="term" value="F:acetyltransferase activity"/>
    <property type="evidence" value="ECO:0007669"/>
    <property type="project" value="TreeGrafter"/>
</dbReference>
<organism evidence="9 10">
    <name type="scientific">Bacillus aerolatus</name>
    <dbReference type="NCBI Taxonomy" id="2653354"/>
    <lineage>
        <taxon>Bacteria</taxon>
        <taxon>Bacillati</taxon>
        <taxon>Bacillota</taxon>
        <taxon>Bacilli</taxon>
        <taxon>Bacillales</taxon>
        <taxon>Bacillaceae</taxon>
        <taxon>Bacillus</taxon>
    </lineage>
</organism>
<dbReference type="Pfam" id="PF00198">
    <property type="entry name" value="2-oxoacid_dh"/>
    <property type="match status" value="1"/>
</dbReference>
<evidence type="ECO:0000256" key="2">
    <source>
        <dbReference type="ARBA" id="ARBA00007317"/>
    </source>
</evidence>
<keyword evidence="3 6" id="KW-0808">Transferase</keyword>
<dbReference type="InterPro" id="IPR000089">
    <property type="entry name" value="Biotin_lipoyl"/>
</dbReference>
<proteinExistence type="inferred from homology"/>
<evidence type="ECO:0000256" key="1">
    <source>
        <dbReference type="ARBA" id="ARBA00001938"/>
    </source>
</evidence>
<sequence>MLEVKLHDIGEGMTEGEILHYLVKKGDRVTADQPLVEVQTDKMVAELPSPGTGTIKEIVVDTGTTVQVGTTLLYIEAEGGAAASEDEPKRNEQVKTEAAAEKKTVKRAFASSFNRVLATPFTRKIARDNNIDIEDVTPMDPSGRVTEEDVYRFLRGEQEPQADTAVPEKQAVSDERALRQTAAPDEIPFRGMRKQIAKKMTKSLFTIPHVTHFEEVNMTNLLKLREELKAAGVSVSVPAFFVKALVIALKDFPVFNAELDEENDKILLKKEYHIGLATDTEDGLIVPVVHDADKKSIKEIHNDMKRLNEKAKNGELKPADIRNSTFTISNVGPLGSIGATPIINYPETALVAFHKTKKRPIVNENDEIVIGHVMTLSMSFDHRVADGATAVAFTNRFASLIEQPNKLMLEMI</sequence>
<dbReference type="GO" id="GO:0031405">
    <property type="term" value="F:lipoic acid binding"/>
    <property type="evidence" value="ECO:0007669"/>
    <property type="project" value="TreeGrafter"/>
</dbReference>
<evidence type="ECO:0000256" key="5">
    <source>
        <dbReference type="ARBA" id="ARBA00023315"/>
    </source>
</evidence>
<dbReference type="FunFam" id="3.30.559.10:FF:000007">
    <property type="entry name" value="Dihydrolipoamide acetyltransferase component of pyruvate dehydrogenase complex"/>
    <property type="match status" value="1"/>
</dbReference>
<evidence type="ECO:0000313" key="10">
    <source>
        <dbReference type="Proteomes" id="UP000429595"/>
    </source>
</evidence>
<dbReference type="Gene3D" id="2.40.50.100">
    <property type="match status" value="1"/>
</dbReference>